<dbReference type="Proteomes" id="UP000275846">
    <property type="component" value="Unassembled WGS sequence"/>
</dbReference>
<evidence type="ECO:0000313" key="1">
    <source>
        <dbReference type="EMBL" id="VDL95067.1"/>
    </source>
</evidence>
<evidence type="ECO:0000313" key="2">
    <source>
        <dbReference type="Proteomes" id="UP000275846"/>
    </source>
</evidence>
<dbReference type="EMBL" id="UYSU01034788">
    <property type="protein sequence ID" value="VDL95067.1"/>
    <property type="molecule type" value="Genomic_DNA"/>
</dbReference>
<dbReference type="AlphaFoldDB" id="A0A183SWT4"/>
<organism evidence="3">
    <name type="scientific">Schistocephalus solidus</name>
    <name type="common">Tapeworm</name>
    <dbReference type="NCBI Taxonomy" id="70667"/>
    <lineage>
        <taxon>Eukaryota</taxon>
        <taxon>Metazoa</taxon>
        <taxon>Spiralia</taxon>
        <taxon>Lophotrochozoa</taxon>
        <taxon>Platyhelminthes</taxon>
        <taxon>Cestoda</taxon>
        <taxon>Eucestoda</taxon>
        <taxon>Diphyllobothriidea</taxon>
        <taxon>Diphyllobothriidae</taxon>
        <taxon>Schistocephalus</taxon>
    </lineage>
</organism>
<protein>
    <submittedName>
        <fullName evidence="1 3">Uncharacterized protein</fullName>
    </submittedName>
</protein>
<reference evidence="3" key="1">
    <citation type="submission" date="2016-06" db="UniProtKB">
        <authorList>
            <consortium name="WormBaseParasite"/>
        </authorList>
    </citation>
    <scope>IDENTIFICATION</scope>
</reference>
<dbReference type="WBParaSite" id="SSLN_0000901901-mRNA-1">
    <property type="protein sequence ID" value="SSLN_0000901901-mRNA-1"/>
    <property type="gene ID" value="SSLN_0000901901"/>
</dbReference>
<evidence type="ECO:0000313" key="3">
    <source>
        <dbReference type="WBParaSite" id="SSLN_0000901901-mRNA-1"/>
    </source>
</evidence>
<keyword evidence="2" id="KW-1185">Reference proteome</keyword>
<proteinExistence type="predicted"/>
<sequence length="141" mass="16057">MIFSTRQLQDKCQEMRTHLYITLVDMKKAVDTVLSSMLMDAYYDEHPGIRITYITDGHLLSGWRMQLPMRVSMTTVHGLLFVADCALNTVTEEDMQRRRDLFVAGCANFELTISTSKTVVLHQLSPSAEKNAPQINVNSKM</sequence>
<dbReference type="OrthoDB" id="425014at2759"/>
<name>A0A183SWT4_SCHSO</name>
<accession>A0A183SWT4</accession>
<reference evidence="1 2" key="2">
    <citation type="submission" date="2018-11" db="EMBL/GenBank/DDBJ databases">
        <authorList>
            <consortium name="Pathogen Informatics"/>
        </authorList>
    </citation>
    <scope>NUCLEOTIDE SEQUENCE [LARGE SCALE GENOMIC DNA]</scope>
    <source>
        <strain evidence="1 2">NST_G2</strain>
    </source>
</reference>
<gene>
    <name evidence="1" type="ORF">SSLN_LOCUS8682</name>
</gene>